<evidence type="ECO:0000256" key="5">
    <source>
        <dbReference type="ARBA" id="ARBA00022801"/>
    </source>
</evidence>
<dbReference type="GO" id="GO:0070139">
    <property type="term" value="F:SUMO-specific endopeptidase activity"/>
    <property type="evidence" value="ECO:0007669"/>
    <property type="project" value="TreeGrafter"/>
</dbReference>
<feature type="region of interest" description="Disordered" evidence="6">
    <location>
        <begin position="808"/>
        <end position="885"/>
    </location>
</feature>
<dbReference type="GO" id="GO:0016926">
    <property type="term" value="P:protein desumoylation"/>
    <property type="evidence" value="ECO:0007669"/>
    <property type="project" value="TreeGrafter"/>
</dbReference>
<feature type="compositionally biased region" description="Low complexity" evidence="6">
    <location>
        <begin position="16"/>
        <end position="26"/>
    </location>
</feature>
<evidence type="ECO:0000256" key="2">
    <source>
        <dbReference type="ARBA" id="ARBA00022553"/>
    </source>
</evidence>
<feature type="compositionally biased region" description="Polar residues" evidence="6">
    <location>
        <begin position="79"/>
        <end position="100"/>
    </location>
</feature>
<name>A0A9W8U031_9AGAR</name>
<comment type="caution">
    <text evidence="8">The sequence shown here is derived from an EMBL/GenBank/DDBJ whole genome shotgun (WGS) entry which is preliminary data.</text>
</comment>
<feature type="region of interest" description="Disordered" evidence="6">
    <location>
        <begin position="1"/>
        <end position="62"/>
    </location>
</feature>
<dbReference type="SUPFAM" id="SSF54001">
    <property type="entry name" value="Cysteine proteinases"/>
    <property type="match status" value="1"/>
</dbReference>
<dbReference type="InterPro" id="IPR003653">
    <property type="entry name" value="Peptidase_C48_C"/>
</dbReference>
<feature type="region of interest" description="Disordered" evidence="6">
    <location>
        <begin position="76"/>
        <end position="257"/>
    </location>
</feature>
<dbReference type="AlphaFoldDB" id="A0A9W8U031"/>
<evidence type="ECO:0000313" key="9">
    <source>
        <dbReference type="Proteomes" id="UP001142393"/>
    </source>
</evidence>
<keyword evidence="4" id="KW-0833">Ubl conjugation pathway</keyword>
<feature type="compositionally biased region" description="Basic and acidic residues" evidence="6">
    <location>
        <begin position="829"/>
        <end position="846"/>
    </location>
</feature>
<keyword evidence="9" id="KW-1185">Reference proteome</keyword>
<keyword evidence="5" id="KW-0378">Hydrolase</keyword>
<dbReference type="GO" id="GO:0006508">
    <property type="term" value="P:proteolysis"/>
    <property type="evidence" value="ECO:0007669"/>
    <property type="project" value="UniProtKB-KW"/>
</dbReference>
<dbReference type="GO" id="GO:0005737">
    <property type="term" value="C:cytoplasm"/>
    <property type="evidence" value="ECO:0007669"/>
    <property type="project" value="TreeGrafter"/>
</dbReference>
<organism evidence="8 9">
    <name type="scientific">Lentinula detonsa</name>
    <dbReference type="NCBI Taxonomy" id="2804962"/>
    <lineage>
        <taxon>Eukaryota</taxon>
        <taxon>Fungi</taxon>
        <taxon>Dikarya</taxon>
        <taxon>Basidiomycota</taxon>
        <taxon>Agaricomycotina</taxon>
        <taxon>Agaricomycetes</taxon>
        <taxon>Agaricomycetidae</taxon>
        <taxon>Agaricales</taxon>
        <taxon>Marasmiineae</taxon>
        <taxon>Omphalotaceae</taxon>
        <taxon>Lentinula</taxon>
    </lineage>
</organism>
<dbReference type="Pfam" id="PF02902">
    <property type="entry name" value="Peptidase_C48"/>
    <property type="match status" value="2"/>
</dbReference>
<feature type="compositionally biased region" description="Low complexity" evidence="6">
    <location>
        <begin position="703"/>
        <end position="740"/>
    </location>
</feature>
<evidence type="ECO:0000256" key="1">
    <source>
        <dbReference type="ARBA" id="ARBA00005234"/>
    </source>
</evidence>
<feature type="compositionally biased region" description="Polar residues" evidence="6">
    <location>
        <begin position="486"/>
        <end position="533"/>
    </location>
</feature>
<evidence type="ECO:0000259" key="7">
    <source>
        <dbReference type="PROSITE" id="PS50600"/>
    </source>
</evidence>
<keyword evidence="3" id="KW-0645">Protease</keyword>
<feature type="compositionally biased region" description="Polar residues" evidence="6">
    <location>
        <begin position="856"/>
        <end position="866"/>
    </location>
</feature>
<dbReference type="InterPro" id="IPR051947">
    <property type="entry name" value="Sentrin-specific_protease"/>
</dbReference>
<feature type="compositionally biased region" description="Polar residues" evidence="6">
    <location>
        <begin position="1"/>
        <end position="10"/>
    </location>
</feature>
<feature type="region of interest" description="Disordered" evidence="6">
    <location>
        <begin position="685"/>
        <end position="768"/>
    </location>
</feature>
<keyword evidence="2" id="KW-0597">Phosphoprotein</keyword>
<feature type="compositionally biased region" description="Basic and acidic residues" evidence="6">
    <location>
        <begin position="243"/>
        <end position="255"/>
    </location>
</feature>
<gene>
    <name evidence="8" type="ORF">DFH05DRAFT_1521762</name>
</gene>
<dbReference type="EMBL" id="JANVFU010000003">
    <property type="protein sequence ID" value="KAJ3747414.1"/>
    <property type="molecule type" value="Genomic_DNA"/>
</dbReference>
<sequence length="1083" mass="120174">MAAKSISASDRQAIGSLSHFSTSDSHSMLKKPPLSTRDASIIPKNSRTPWKQEPTPIAIPSNFNSVKMNPYSVGRFKNTLDSNTQDVTYRSSRQKQQQTMVGPPPKRRKTTHGPPLIANGPQPDMNLDSYEDDTPQAGPSNFFTPAPRKPPNLRNPRIAPKEAPVTMISSDEEVGGTLVPPKESVSGPPDGKNSTWLQEKHARRKSSPSHSNQSVEVEDISEFTDRETQSGTGKPGEPGFVKEQARKLDRKEHANRSNKKVAVPHIDLTTVSNVKGSMKPKSKSNAIDPIATSSTTFVVTKMKSKTNDKFKTIPLKEIYFGLKHLGEGYRIVLNPYAKVQGFFIQGPEEYRESVTFAQSVKSMEIGDVNFPKPCIKFTSKPLPDSRRHIGIGRIWRENFIPGEPGKGEVTLKIDEENPDWSPDVYNTFRLYCKRVLHRECSDVVGLQSNLALWSRAEQAANTHEDDSCVEYAEADSDPLNIIIPTEENSNSSQLPVSNERNQGGQEAPSSQTTHMTYRSRKPSSTSENRNSTHGVRRSARQQQNQTKQVKKRPSEDPDEIILSYPPDAATGAVKITNGDYSRLLPDEYLNDTLIEFGLKLWLHELAMVDPELANQVHIFSSFFYKKLNKKNLEEGYQSVRRWTSKFDIFSKKFVIVPINENMHWYLAIIYQPDLVLLPPPERELPNTRHHARSSNARESMCISTPAGAPSPATATASSNEAEAGSSLPRRRSLSSIAASGTASRSTSPSEASPIIEDSKPSSEADVEETAHGLTAVDIYIDVQMPDLIEDPPSPSTSLSDESISMNLDGKADEKNDVSPSFTSLVTSSRDPRKPMDLEEDQLENHAEGVSIPPSHSKPTSVPTSSFYAAPARSKKGKEKAVNPVDEASDGDTIAVNLGARETIGQTTTMIFTLDSLGNKHPRVISTLSRYLQLEAQDKKRLHNTSKALGKPLPVPTQPNFCDCGVYLIHFAQVFVQKAEYLSSISKKGTRSQADRIVDWDGHRLSDFRDELREKVGILSKCWRVDNSPQQQDPEKEVPPNDEVRRIEAVVHDLSDSDIDIVETVPQERKAKLRGSNVARVRGN</sequence>
<proteinExistence type="inferred from homology"/>
<dbReference type="Proteomes" id="UP001142393">
    <property type="component" value="Unassembled WGS sequence"/>
</dbReference>
<accession>A0A9W8U031</accession>
<evidence type="ECO:0000256" key="4">
    <source>
        <dbReference type="ARBA" id="ARBA00022786"/>
    </source>
</evidence>
<reference evidence="8 9" key="1">
    <citation type="journal article" date="2023" name="Proc. Natl. Acad. Sci. U.S.A.">
        <title>A global phylogenomic analysis of the shiitake genus Lentinula.</title>
        <authorList>
            <person name="Sierra-Patev S."/>
            <person name="Min B."/>
            <person name="Naranjo-Ortiz M."/>
            <person name="Looney B."/>
            <person name="Konkel Z."/>
            <person name="Slot J.C."/>
            <person name="Sakamoto Y."/>
            <person name="Steenwyk J.L."/>
            <person name="Rokas A."/>
            <person name="Carro J."/>
            <person name="Camarero S."/>
            <person name="Ferreira P."/>
            <person name="Molpeceres G."/>
            <person name="Ruiz-Duenas F.J."/>
            <person name="Serrano A."/>
            <person name="Henrissat B."/>
            <person name="Drula E."/>
            <person name="Hughes K.W."/>
            <person name="Mata J.L."/>
            <person name="Ishikawa N.K."/>
            <person name="Vargas-Isla R."/>
            <person name="Ushijima S."/>
            <person name="Smith C.A."/>
            <person name="Donoghue J."/>
            <person name="Ahrendt S."/>
            <person name="Andreopoulos W."/>
            <person name="He G."/>
            <person name="LaButti K."/>
            <person name="Lipzen A."/>
            <person name="Ng V."/>
            <person name="Riley R."/>
            <person name="Sandor L."/>
            <person name="Barry K."/>
            <person name="Martinez A.T."/>
            <person name="Xiao Y."/>
            <person name="Gibbons J.G."/>
            <person name="Terashima K."/>
            <person name="Grigoriev I.V."/>
            <person name="Hibbett D."/>
        </authorList>
    </citation>
    <scope>NUCLEOTIDE SEQUENCE [LARGE SCALE GENOMIC DNA]</scope>
    <source>
        <strain evidence="8 9">TFB7810</strain>
    </source>
</reference>
<evidence type="ECO:0000256" key="3">
    <source>
        <dbReference type="ARBA" id="ARBA00022670"/>
    </source>
</evidence>
<dbReference type="PANTHER" id="PTHR46896">
    <property type="entry name" value="SENTRIN-SPECIFIC PROTEASE"/>
    <property type="match status" value="1"/>
</dbReference>
<dbReference type="InterPro" id="IPR038765">
    <property type="entry name" value="Papain-like_cys_pep_sf"/>
</dbReference>
<dbReference type="Gene3D" id="3.40.395.10">
    <property type="entry name" value="Adenoviral Proteinase, Chain A"/>
    <property type="match status" value="2"/>
</dbReference>
<feature type="compositionally biased region" description="Polar residues" evidence="6">
    <location>
        <begin position="741"/>
        <end position="750"/>
    </location>
</feature>
<dbReference type="GO" id="GO:0005634">
    <property type="term" value="C:nucleus"/>
    <property type="evidence" value="ECO:0007669"/>
    <property type="project" value="TreeGrafter"/>
</dbReference>
<feature type="region of interest" description="Disordered" evidence="6">
    <location>
        <begin position="486"/>
        <end position="564"/>
    </location>
</feature>
<dbReference type="PANTHER" id="PTHR46896:SF3">
    <property type="entry name" value="FI06413P-RELATED"/>
    <property type="match status" value="1"/>
</dbReference>
<evidence type="ECO:0000256" key="6">
    <source>
        <dbReference type="SAM" id="MobiDB-lite"/>
    </source>
</evidence>
<dbReference type="PROSITE" id="PS50600">
    <property type="entry name" value="ULP_PROTEASE"/>
    <property type="match status" value="1"/>
</dbReference>
<feature type="compositionally biased region" description="Polar residues" evidence="6">
    <location>
        <begin position="817"/>
        <end position="828"/>
    </location>
</feature>
<evidence type="ECO:0000313" key="8">
    <source>
        <dbReference type="EMBL" id="KAJ3747414.1"/>
    </source>
</evidence>
<comment type="similarity">
    <text evidence="1">Belongs to the peptidase C48 family.</text>
</comment>
<feature type="domain" description="Ubiquitin-like protease family profile" evidence="7">
    <location>
        <begin position="573"/>
        <end position="974"/>
    </location>
</feature>
<protein>
    <recommendedName>
        <fullName evidence="7">Ubiquitin-like protease family profile domain-containing protein</fullName>
    </recommendedName>
</protein>